<sequence>MKQMGKIIHLPLAMTKTDPAEKKESLLTRIPMAALIVGSILLTILVVRGAIMLKQGDRWKTEAGILTEEIQTLQVLASEEAAQASEQIPLFIPNETHPALIIQQLENHLQAAGIRTYRYRIIPPEHLAQDEESPEYSHAAFALNPSDDSKEPLPAESFLADLVLEKAPTVDNLIEWKIPLRIIAPYDRISAFLGSLRETGRIWFIPQMNETKTGSDVTADLLLLTWSQFGEAESSSDGETIEEVQPAQAGMINPVLNRASRQDLNQRDPFQGAGAISSAGAGRVIPKPPTLGAIRWGSDPMALLDGRIVRVGSTIGPWRVIEIANKNVVLRHETGAERHLSVDTDIVPGQ</sequence>
<feature type="transmembrane region" description="Helical" evidence="1">
    <location>
        <begin position="30"/>
        <end position="51"/>
    </location>
</feature>
<evidence type="ECO:0000313" key="2">
    <source>
        <dbReference type="EMBL" id="MBU2690016.1"/>
    </source>
</evidence>
<protein>
    <submittedName>
        <fullName evidence="2">Uncharacterized protein</fullName>
    </submittedName>
</protein>
<gene>
    <name evidence="2" type="ORF">KJ970_03750</name>
</gene>
<dbReference type="EMBL" id="JAHJDP010000023">
    <property type="protein sequence ID" value="MBU2690016.1"/>
    <property type="molecule type" value="Genomic_DNA"/>
</dbReference>
<dbReference type="AlphaFoldDB" id="A0A948RU44"/>
<organism evidence="2 3">
    <name type="scientific">Eiseniibacteriota bacterium</name>
    <dbReference type="NCBI Taxonomy" id="2212470"/>
    <lineage>
        <taxon>Bacteria</taxon>
        <taxon>Candidatus Eiseniibacteriota</taxon>
    </lineage>
</organism>
<proteinExistence type="predicted"/>
<keyword evidence="1" id="KW-1133">Transmembrane helix</keyword>
<keyword evidence="1" id="KW-0472">Membrane</keyword>
<dbReference type="Proteomes" id="UP000777784">
    <property type="component" value="Unassembled WGS sequence"/>
</dbReference>
<keyword evidence="1" id="KW-0812">Transmembrane</keyword>
<comment type="caution">
    <text evidence="2">The sequence shown here is derived from an EMBL/GenBank/DDBJ whole genome shotgun (WGS) entry which is preliminary data.</text>
</comment>
<accession>A0A948RU44</accession>
<evidence type="ECO:0000256" key="1">
    <source>
        <dbReference type="SAM" id="Phobius"/>
    </source>
</evidence>
<name>A0A948RU44_UNCEI</name>
<evidence type="ECO:0000313" key="3">
    <source>
        <dbReference type="Proteomes" id="UP000777784"/>
    </source>
</evidence>
<reference evidence="2" key="1">
    <citation type="submission" date="2021-05" db="EMBL/GenBank/DDBJ databases">
        <title>Energy efficiency and biological interactions define the core microbiome of deep oligotrophic groundwater.</title>
        <authorList>
            <person name="Mehrshad M."/>
            <person name="Lopez-Fernandez M."/>
            <person name="Bell E."/>
            <person name="Bernier-Latmani R."/>
            <person name="Bertilsson S."/>
            <person name="Dopson M."/>
        </authorList>
    </citation>
    <scope>NUCLEOTIDE SEQUENCE</scope>
    <source>
        <strain evidence="2">Modern_marine.mb.64</strain>
    </source>
</reference>